<dbReference type="EMBL" id="AP019314">
    <property type="protein sequence ID" value="BBH38924.1"/>
    <property type="molecule type" value="Genomic_DNA"/>
</dbReference>
<gene>
    <name evidence="1" type="ORF">myaer102_14400</name>
</gene>
<dbReference type="Proteomes" id="UP000278152">
    <property type="component" value="Chromosome"/>
</dbReference>
<sequence length="102" mass="11628">MQAILLSREEVAQRAEKLYESRIRQEVEVEENIGKMVIIDIETGDYKVDENGLHAADLLSEKHPHARLFGIKIGYNVAAAFGGGVMERVVRDFQRIKYPTKK</sequence>
<evidence type="ECO:0000313" key="2">
    <source>
        <dbReference type="Proteomes" id="UP000278152"/>
    </source>
</evidence>
<accession>A0A3G9JXL4</accession>
<dbReference type="RefSeq" id="WP_125730591.1">
    <property type="nucleotide sequence ID" value="NZ_AP019314.1"/>
</dbReference>
<evidence type="ECO:0000313" key="1">
    <source>
        <dbReference type="EMBL" id="BBH38924.1"/>
    </source>
</evidence>
<reference evidence="1 2" key="1">
    <citation type="submission" date="2018-11" db="EMBL/GenBank/DDBJ databases">
        <title>Complete genome sequence of Microcystis aeruginosa NIES-102.</title>
        <authorList>
            <person name="Yamaguchi H."/>
            <person name="Suzuki S."/>
            <person name="Kawachi M."/>
        </authorList>
    </citation>
    <scope>NUCLEOTIDE SEQUENCE [LARGE SCALE GENOMIC DNA]</scope>
    <source>
        <strain evidence="1 2">NIES-102</strain>
    </source>
</reference>
<organism evidence="1 2">
    <name type="scientific">Microcystis viridis NIES-102</name>
    <dbReference type="NCBI Taxonomy" id="213615"/>
    <lineage>
        <taxon>Bacteria</taxon>
        <taxon>Bacillati</taxon>
        <taxon>Cyanobacteriota</taxon>
        <taxon>Cyanophyceae</taxon>
        <taxon>Oscillatoriophycideae</taxon>
        <taxon>Chroococcales</taxon>
        <taxon>Microcystaceae</taxon>
        <taxon>Microcystis</taxon>
    </lineage>
</organism>
<protein>
    <submittedName>
        <fullName evidence="1">Uncharacterized protein</fullName>
    </submittedName>
</protein>
<dbReference type="AlphaFoldDB" id="A0A3G9JXL4"/>
<proteinExistence type="predicted"/>
<dbReference type="KEGG" id="mvz:myaer102_14400"/>
<name>A0A3G9JXL4_MICVR</name>